<name>A0ABY9WHX6_9BACT</name>
<sequence>MRCDLCYQSEPTTYVELHHNVGMLLLRREYTTQGELCRGCLGRAFWHHTLRNLTLGWWGAISFFMTWYFLASNLVSYVQARGELAKAAPRRAAPKPVASGEEAQRLLEPFEHNVRMRLRDGETPDSVAQDLSRYHGVELVSAQRFVEQLREAA</sequence>
<gene>
    <name evidence="2" type="ORF">F0U60_01415</name>
</gene>
<reference evidence="2 3" key="1">
    <citation type="submission" date="2019-08" db="EMBL/GenBank/DDBJ databases">
        <title>Archangium and Cystobacter genomes.</title>
        <authorList>
            <person name="Chen I.-C.K."/>
            <person name="Wielgoss S."/>
        </authorList>
    </citation>
    <scope>NUCLEOTIDE SEQUENCE [LARGE SCALE GENOMIC DNA]</scope>
    <source>
        <strain evidence="2 3">Cbm 6</strain>
    </source>
</reference>
<feature type="transmembrane region" description="Helical" evidence="1">
    <location>
        <begin position="55"/>
        <end position="78"/>
    </location>
</feature>
<keyword evidence="1" id="KW-0472">Membrane</keyword>
<dbReference type="Proteomes" id="UP001611383">
    <property type="component" value="Chromosome"/>
</dbReference>
<dbReference type="EMBL" id="CP043494">
    <property type="protein sequence ID" value="WNG42898.1"/>
    <property type="molecule type" value="Genomic_DNA"/>
</dbReference>
<protein>
    <submittedName>
        <fullName evidence="2">Uncharacterized protein</fullName>
    </submittedName>
</protein>
<dbReference type="RefSeq" id="WP_395813103.1">
    <property type="nucleotide sequence ID" value="NZ_CP043494.1"/>
</dbReference>
<evidence type="ECO:0000313" key="3">
    <source>
        <dbReference type="Proteomes" id="UP001611383"/>
    </source>
</evidence>
<keyword evidence="1" id="KW-0812">Transmembrane</keyword>
<proteinExistence type="predicted"/>
<evidence type="ECO:0000313" key="2">
    <source>
        <dbReference type="EMBL" id="WNG42898.1"/>
    </source>
</evidence>
<evidence type="ECO:0000256" key="1">
    <source>
        <dbReference type="SAM" id="Phobius"/>
    </source>
</evidence>
<keyword evidence="1" id="KW-1133">Transmembrane helix</keyword>
<keyword evidence="3" id="KW-1185">Reference proteome</keyword>
<organism evidence="2 3">
    <name type="scientific">Archangium minus</name>
    <dbReference type="NCBI Taxonomy" id="83450"/>
    <lineage>
        <taxon>Bacteria</taxon>
        <taxon>Pseudomonadati</taxon>
        <taxon>Myxococcota</taxon>
        <taxon>Myxococcia</taxon>
        <taxon>Myxococcales</taxon>
        <taxon>Cystobacterineae</taxon>
        <taxon>Archangiaceae</taxon>
        <taxon>Archangium</taxon>
    </lineage>
</organism>
<accession>A0ABY9WHX6</accession>